<protein>
    <submittedName>
        <fullName evidence="1">HicB-like protein involved in pilus formation</fullName>
    </submittedName>
</protein>
<dbReference type="OrthoDB" id="5297106at2"/>
<comment type="caution">
    <text evidence="1">The sequence shown here is derived from an EMBL/GenBank/DDBJ whole genome shotgun (WGS) entry which is preliminary data.</text>
</comment>
<dbReference type="InterPro" id="IPR010985">
    <property type="entry name" value="Ribbon_hlx_hlx"/>
</dbReference>
<gene>
    <name evidence="1" type="ORF">C8E89_107179</name>
</gene>
<sequence>MPQYTYRAEWSPDYHEYVAVCLEYPFRFSRAPTPHEAIESLEREVAERVEEMVAAGTTPPESLTDRRYSGEFHVRTSPSLHSRLAVEANEQGVSLNQWVVQKLADRKSTPSLDDLF</sequence>
<dbReference type="InterPro" id="IPR035069">
    <property type="entry name" value="TTHA1013/TTHA0281-like"/>
</dbReference>
<keyword evidence="2" id="KW-1185">Reference proteome</keyword>
<dbReference type="Pfam" id="PF05534">
    <property type="entry name" value="HicB"/>
    <property type="match status" value="1"/>
</dbReference>
<evidence type="ECO:0000313" key="1">
    <source>
        <dbReference type="EMBL" id="PXX08874.1"/>
    </source>
</evidence>
<dbReference type="Proteomes" id="UP000247781">
    <property type="component" value="Unassembled WGS sequence"/>
</dbReference>
<dbReference type="AlphaFoldDB" id="A0A318HPM1"/>
<dbReference type="GO" id="GO:0006355">
    <property type="term" value="P:regulation of DNA-templated transcription"/>
    <property type="evidence" value="ECO:0007669"/>
    <property type="project" value="InterPro"/>
</dbReference>
<reference evidence="1 2" key="2">
    <citation type="submission" date="2018-06" db="EMBL/GenBank/DDBJ databases">
        <title>Sequencing of bacterial isolates from soil warming experiment in Harvard Forest, Massachusetts, USA.</title>
        <authorList>
            <person name="Deangelis K.PhD."/>
        </authorList>
    </citation>
    <scope>NUCLEOTIDE SEQUENCE [LARGE SCALE GENOMIC DNA]</scope>
    <source>
        <strain evidence="1 2">GAS496</strain>
    </source>
</reference>
<dbReference type="EMBL" id="QJJU01000007">
    <property type="protein sequence ID" value="PXX08874.1"/>
    <property type="molecule type" value="Genomic_DNA"/>
</dbReference>
<dbReference type="SUPFAM" id="SSF47598">
    <property type="entry name" value="Ribbon-helix-helix"/>
    <property type="match status" value="1"/>
</dbReference>
<dbReference type="SUPFAM" id="SSF143100">
    <property type="entry name" value="TTHA1013/TTHA0281-like"/>
    <property type="match status" value="1"/>
</dbReference>
<name>A0A318HPM1_9MYCO</name>
<proteinExistence type="predicted"/>
<dbReference type="InterPro" id="IPR008651">
    <property type="entry name" value="Uncharacterised_HicB"/>
</dbReference>
<evidence type="ECO:0000313" key="2">
    <source>
        <dbReference type="Proteomes" id="UP000247781"/>
    </source>
</evidence>
<organism evidence="1 2">
    <name type="scientific">Mycolicibacterium moriokaense</name>
    <dbReference type="NCBI Taxonomy" id="39691"/>
    <lineage>
        <taxon>Bacteria</taxon>
        <taxon>Bacillati</taxon>
        <taxon>Actinomycetota</taxon>
        <taxon>Actinomycetes</taxon>
        <taxon>Mycobacteriales</taxon>
        <taxon>Mycobacteriaceae</taxon>
        <taxon>Mycolicibacterium</taxon>
    </lineage>
</organism>
<dbReference type="RefSeq" id="WP_110316498.1">
    <property type="nucleotide sequence ID" value="NZ_QJJU01000007.1"/>
</dbReference>
<reference evidence="2" key="1">
    <citation type="submission" date="2018-05" db="EMBL/GenBank/DDBJ databases">
        <authorList>
            <person name="Deangelis K."/>
            <person name="Huntemann M."/>
            <person name="Clum A."/>
            <person name="Pillay M."/>
            <person name="Palaniappan K."/>
            <person name="Varghese N."/>
            <person name="Mikhailova N."/>
            <person name="Stamatis D."/>
            <person name="Reddy T."/>
            <person name="Daum C."/>
            <person name="Shapiro N."/>
            <person name="Ivanova N."/>
            <person name="Kyrpides N."/>
            <person name="Woyke T."/>
        </authorList>
    </citation>
    <scope>NUCLEOTIDE SEQUENCE [LARGE SCALE GENOMIC DNA]</scope>
    <source>
        <strain evidence="2">GAS496</strain>
    </source>
</reference>
<accession>A0A318HPM1</accession>